<evidence type="ECO:0000259" key="1">
    <source>
        <dbReference type="PROSITE" id="PS50030"/>
    </source>
</evidence>
<dbReference type="InterPro" id="IPR009060">
    <property type="entry name" value="UBA-like_sf"/>
</dbReference>
<dbReference type="GO" id="GO:2000058">
    <property type="term" value="P:regulation of ubiquitin-dependent protein catabolic process"/>
    <property type="evidence" value="ECO:0007669"/>
    <property type="project" value="TreeGrafter"/>
</dbReference>
<dbReference type="Gene3D" id="3.10.20.90">
    <property type="entry name" value="Phosphatidylinositol 3-kinase Catalytic Subunit, Chain A, domain 1"/>
    <property type="match status" value="1"/>
</dbReference>
<dbReference type="InterPro" id="IPR015940">
    <property type="entry name" value="UBA"/>
</dbReference>
<dbReference type="Pfam" id="PF18037">
    <property type="entry name" value="Ubiquitin_5"/>
    <property type="match status" value="1"/>
</dbReference>
<dbReference type="InterPro" id="IPR039749">
    <property type="entry name" value="NUB1"/>
</dbReference>
<dbReference type="AlphaFoldDB" id="A0A8K0D9I7"/>
<dbReference type="SUPFAM" id="SSF54236">
    <property type="entry name" value="Ubiquitin-like"/>
    <property type="match status" value="1"/>
</dbReference>
<dbReference type="InterPro" id="IPR000626">
    <property type="entry name" value="Ubiquitin-like_dom"/>
</dbReference>
<dbReference type="SUPFAM" id="SSF48452">
    <property type="entry name" value="TPR-like"/>
    <property type="match status" value="1"/>
</dbReference>
<dbReference type="Gene3D" id="1.25.40.10">
    <property type="entry name" value="Tetratricopeptide repeat domain"/>
    <property type="match status" value="1"/>
</dbReference>
<name>A0A8K0D9I7_IGNLU</name>
<dbReference type="PROSITE" id="PS50053">
    <property type="entry name" value="UBIQUITIN_2"/>
    <property type="match status" value="1"/>
</dbReference>
<gene>
    <name evidence="3" type="ORF">ILUMI_06657</name>
</gene>
<evidence type="ECO:0000259" key="2">
    <source>
        <dbReference type="PROSITE" id="PS50053"/>
    </source>
</evidence>
<dbReference type="SUPFAM" id="SSF46934">
    <property type="entry name" value="UBA-like"/>
    <property type="match status" value="1"/>
</dbReference>
<evidence type="ECO:0000313" key="3">
    <source>
        <dbReference type="EMBL" id="KAF2899522.1"/>
    </source>
</evidence>
<dbReference type="PANTHER" id="PTHR12948">
    <property type="entry name" value="NEDD8 ULTIMATE BUSTER-1 BS4 PROTEIN"/>
    <property type="match status" value="1"/>
</dbReference>
<evidence type="ECO:0008006" key="5">
    <source>
        <dbReference type="Google" id="ProtNLM"/>
    </source>
</evidence>
<dbReference type="InterPro" id="IPR041207">
    <property type="entry name" value="NUB1_ubiquitin-like_dom"/>
</dbReference>
<organism evidence="3 4">
    <name type="scientific">Ignelater luminosus</name>
    <name type="common">Cucubano</name>
    <name type="synonym">Pyrophorus luminosus</name>
    <dbReference type="NCBI Taxonomy" id="2038154"/>
    <lineage>
        <taxon>Eukaryota</taxon>
        <taxon>Metazoa</taxon>
        <taxon>Ecdysozoa</taxon>
        <taxon>Arthropoda</taxon>
        <taxon>Hexapoda</taxon>
        <taxon>Insecta</taxon>
        <taxon>Pterygota</taxon>
        <taxon>Neoptera</taxon>
        <taxon>Endopterygota</taxon>
        <taxon>Coleoptera</taxon>
        <taxon>Polyphaga</taxon>
        <taxon>Elateriformia</taxon>
        <taxon>Elateroidea</taxon>
        <taxon>Elateridae</taxon>
        <taxon>Agrypninae</taxon>
        <taxon>Pyrophorini</taxon>
        <taxon>Ignelater</taxon>
    </lineage>
</organism>
<protein>
    <recommendedName>
        <fullName evidence="5">NEDD8 ultimate buster 1</fullName>
    </recommendedName>
</protein>
<dbReference type="Proteomes" id="UP000801492">
    <property type="component" value="Unassembled WGS sequence"/>
</dbReference>
<accession>A0A8K0D9I7</accession>
<dbReference type="EMBL" id="VTPC01002770">
    <property type="protein sequence ID" value="KAF2899522.1"/>
    <property type="molecule type" value="Genomic_DNA"/>
</dbReference>
<feature type="domain" description="Ubiquitin-like" evidence="2">
    <location>
        <begin position="86"/>
        <end position="156"/>
    </location>
</feature>
<dbReference type="InterPro" id="IPR029071">
    <property type="entry name" value="Ubiquitin-like_domsf"/>
</dbReference>
<proteinExistence type="predicted"/>
<reference evidence="3" key="1">
    <citation type="submission" date="2019-08" db="EMBL/GenBank/DDBJ databases">
        <title>The genome of the North American firefly Photinus pyralis.</title>
        <authorList>
            <consortium name="Photinus pyralis genome working group"/>
            <person name="Fallon T.R."/>
            <person name="Sander Lower S.E."/>
            <person name="Weng J.-K."/>
        </authorList>
    </citation>
    <scope>NUCLEOTIDE SEQUENCE</scope>
    <source>
        <strain evidence="3">TRF0915ILg1</strain>
        <tissue evidence="3">Whole body</tissue>
    </source>
</reference>
<dbReference type="SMART" id="SM00165">
    <property type="entry name" value="UBA"/>
    <property type="match status" value="1"/>
</dbReference>
<feature type="domain" description="UBA" evidence="1">
    <location>
        <begin position="357"/>
        <end position="397"/>
    </location>
</feature>
<evidence type="ECO:0000313" key="4">
    <source>
        <dbReference type="Proteomes" id="UP000801492"/>
    </source>
</evidence>
<dbReference type="PANTHER" id="PTHR12948:SF3">
    <property type="entry name" value="NEDD8 ULTIMATE BUSTER 1"/>
    <property type="match status" value="1"/>
</dbReference>
<dbReference type="CDD" id="cd14291">
    <property type="entry name" value="UBA1_NUB1_like"/>
    <property type="match status" value="1"/>
</dbReference>
<dbReference type="OrthoDB" id="434245at2759"/>
<dbReference type="PROSITE" id="PS50030">
    <property type="entry name" value="UBA"/>
    <property type="match status" value="1"/>
</dbReference>
<dbReference type="InterPro" id="IPR011990">
    <property type="entry name" value="TPR-like_helical_dom_sf"/>
</dbReference>
<keyword evidence="4" id="KW-1185">Reference proteome</keyword>
<comment type="caution">
    <text evidence="3">The sequence shown here is derived from an EMBL/GenBank/DDBJ whole genome shotgun (WGS) entry which is preliminary data.</text>
</comment>
<sequence length="428" mass="48316">MSSELQIDNVFIQVRDKLQKDGVKLWQEPYYLNTGASISDLQRLAEDYSIALNLPCDSCYAAISELQTHALEKLKQRDRFKESGIATLKIKILNQNASPKLISKEILLSSLGSDLKNIVSEHVEVPLDKLKLIAGGKVLHDTESLHSQCVQNGQQILALTLSESSTDIKEAENRYQEIESVKADTHLLASDDSFYMELEDQAGNPIDIPSKERKALMIAMALHEKGRSALKKEDYAKALVFFLDADNEFSQCNSQLLNLVDNYALLDLDIAWCYLCLQSVSHLPEAFNRLKRCESMFERSYGPNLERLIAVKGTPGNEAALFLRLHLLQGIVLFHQNKRQEALRLFQKVELELQQLKVDENKVSSLVELGYSTAEARLGLRATHGDVNLAANYINENREKRAESRKKALAEKILQSRNLVNVLMENSM</sequence>
<dbReference type="CDD" id="cd17062">
    <property type="entry name" value="Ubl_NUB1"/>
    <property type="match status" value="1"/>
</dbReference>
<dbReference type="Pfam" id="PF00627">
    <property type="entry name" value="UBA"/>
    <property type="match status" value="1"/>
</dbReference>
<dbReference type="Gene3D" id="1.10.8.10">
    <property type="entry name" value="DNA helicase RuvA subunit, C-terminal domain"/>
    <property type="match status" value="1"/>
</dbReference>